<keyword evidence="1" id="KW-0812">Transmembrane</keyword>
<dbReference type="AlphaFoldDB" id="A0AAD7AJ93"/>
<dbReference type="EMBL" id="JARIHO010000005">
    <property type="protein sequence ID" value="KAJ7360662.1"/>
    <property type="molecule type" value="Genomic_DNA"/>
</dbReference>
<dbReference type="Proteomes" id="UP001218218">
    <property type="component" value="Unassembled WGS sequence"/>
</dbReference>
<keyword evidence="1" id="KW-0472">Membrane</keyword>
<accession>A0AAD7AJ93</accession>
<evidence type="ECO:0000313" key="2">
    <source>
        <dbReference type="EMBL" id="KAJ7360662.1"/>
    </source>
</evidence>
<proteinExistence type="predicted"/>
<protein>
    <submittedName>
        <fullName evidence="2">Uncharacterized protein</fullName>
    </submittedName>
</protein>
<feature type="transmembrane region" description="Helical" evidence="1">
    <location>
        <begin position="49"/>
        <end position="71"/>
    </location>
</feature>
<sequence length="198" mass="21446">MAGVRMRPKDAACKQLRWPFGDHATAEELICARVCKRRRTNGERHSSRLALALLSGSGFVLLAPIVVAVWVRSHRIRNRSPSLSAFAFGFVTASASAPNPHRHPRMSVRRPHENRSWGVGVTCLATARGGRADPQQEVHGCLGERACVPAAEAPDDHWLMEERRREGGKGTQGALSVRAEAVADGRNACTTRILGGSG</sequence>
<gene>
    <name evidence="2" type="ORF">DFH08DRAFT_800107</name>
</gene>
<organism evidence="2 3">
    <name type="scientific">Mycena albidolilacea</name>
    <dbReference type="NCBI Taxonomy" id="1033008"/>
    <lineage>
        <taxon>Eukaryota</taxon>
        <taxon>Fungi</taxon>
        <taxon>Dikarya</taxon>
        <taxon>Basidiomycota</taxon>
        <taxon>Agaricomycotina</taxon>
        <taxon>Agaricomycetes</taxon>
        <taxon>Agaricomycetidae</taxon>
        <taxon>Agaricales</taxon>
        <taxon>Marasmiineae</taxon>
        <taxon>Mycenaceae</taxon>
        <taxon>Mycena</taxon>
    </lineage>
</organism>
<keyword evidence="1" id="KW-1133">Transmembrane helix</keyword>
<evidence type="ECO:0000313" key="3">
    <source>
        <dbReference type="Proteomes" id="UP001218218"/>
    </source>
</evidence>
<keyword evidence="3" id="KW-1185">Reference proteome</keyword>
<name>A0AAD7AJ93_9AGAR</name>
<evidence type="ECO:0000256" key="1">
    <source>
        <dbReference type="SAM" id="Phobius"/>
    </source>
</evidence>
<reference evidence="2" key="1">
    <citation type="submission" date="2023-03" db="EMBL/GenBank/DDBJ databases">
        <title>Massive genome expansion in bonnet fungi (Mycena s.s.) driven by repeated elements and novel gene families across ecological guilds.</title>
        <authorList>
            <consortium name="Lawrence Berkeley National Laboratory"/>
            <person name="Harder C.B."/>
            <person name="Miyauchi S."/>
            <person name="Viragh M."/>
            <person name="Kuo A."/>
            <person name="Thoen E."/>
            <person name="Andreopoulos B."/>
            <person name="Lu D."/>
            <person name="Skrede I."/>
            <person name="Drula E."/>
            <person name="Henrissat B."/>
            <person name="Morin E."/>
            <person name="Kohler A."/>
            <person name="Barry K."/>
            <person name="LaButti K."/>
            <person name="Morin E."/>
            <person name="Salamov A."/>
            <person name="Lipzen A."/>
            <person name="Mereny Z."/>
            <person name="Hegedus B."/>
            <person name="Baldrian P."/>
            <person name="Stursova M."/>
            <person name="Weitz H."/>
            <person name="Taylor A."/>
            <person name="Grigoriev I.V."/>
            <person name="Nagy L.G."/>
            <person name="Martin F."/>
            <person name="Kauserud H."/>
        </authorList>
    </citation>
    <scope>NUCLEOTIDE SEQUENCE</scope>
    <source>
        <strain evidence="2">CBHHK002</strain>
    </source>
</reference>
<comment type="caution">
    <text evidence="2">The sequence shown here is derived from an EMBL/GenBank/DDBJ whole genome shotgun (WGS) entry which is preliminary data.</text>
</comment>